<keyword evidence="6 11" id="KW-0547">Nucleotide-binding</keyword>
<dbReference type="GO" id="GO:0005524">
    <property type="term" value="F:ATP binding"/>
    <property type="evidence" value="ECO:0007669"/>
    <property type="project" value="UniProtKB-UniRule"/>
</dbReference>
<dbReference type="EMBL" id="BRXU01000039">
    <property type="protein sequence ID" value="GLC60839.1"/>
    <property type="molecule type" value="Genomic_DNA"/>
</dbReference>
<evidence type="ECO:0000256" key="11">
    <source>
        <dbReference type="RuleBase" id="RU362081"/>
    </source>
</evidence>
<proteinExistence type="inferred from homology"/>
<evidence type="ECO:0000256" key="4">
    <source>
        <dbReference type="ARBA" id="ARBA00022692"/>
    </source>
</evidence>
<sequence length="1063" mass="103341">MQLSLGMAVTTRAHAAARPLAVRSLAFMNAYDLGTHRSGPAAAVPTCGRPVMLIHRRALQLSPSGGLALSASVTTRATATEASSTTATKTAATAAGDASAAAAAAPLGDQGLQTVLLEVSDMKCGGCSAAVKRMLMTRPEVAAAAVNLLTGTAAVQVRGSAGDLGPSLAAFVTSRGFPSRLRGGGGGGEGEEYDPLSAAATDEAERKRQAEARRSLVDLGVAWLLVAACCAHHAGHLLHALGHHEVAHAPLLAALADPRVSGALGAFALLGPGRRLIVSGFRALLAGNPNMESLVALGCTASFTVGAAGAAGGLLTSLGLVGQGAGAAGAAGGAPLAAMSLMADASFLEEPVMLLAFVLLGRALEARAKVQAAADLRSLARLIPATARLVLDPGVAPGGAAAAAASGSAASGSAVSGPGVEVVEVPTSSVRAGDVLRVLPGEKVPVDGEVLSGECCCDEALLTGESALVAKGPGGRLTGGTVSYEGAITMRATATGAKSTLAGIARLVSDAQAREAPVQRLADAVAGRFCFGVMAAAAATFAFWLTAGPHMFPHVLDPELGGSSGWAAVEASYHSHGAAGGWGGSSEGGVLDDALDGLSTSPLLLALRLAVDVLVVACPCALGLATPTAVLVASSLGARRGLLVRGGDVLERLAAVDTVVLDKTGTLTEGKLKVLGVQTVAAARLGTGAETSNSSSSSGGGAETSGSGSPDDYVLGLAAAVEAATRHPLADAVLAEARRRGLAAPPPAAEATTAAGRGVRARIDGRWVAVGRREWALEAVGGGAAAAAAEAALTAPPPEAAAPGATSVWVAAEGQGIVGRIWLRDTLRPDAVSTVAALTAAGKAVYVMSGDDPATVAAVAAAAGVGGGDGGGGGGAEGGLSPEGKLEAVRRLQSEGRVVAMVGDGVNDAPALAAADVGVALKGGLDAAGEASGVVLMGDRLSQIQDALDLGSATLTKIRQNLAWALVYNIVGIPLAAGALLPSLGLSLNPSAAAAMMAFSSVAVVSNSLLLRAGGGPAAGAAAGAAAAAAAAAAAGHLQPQPQPPAVAAATATATAAAVAGGK</sequence>
<evidence type="ECO:0000313" key="15">
    <source>
        <dbReference type="Proteomes" id="UP001165080"/>
    </source>
</evidence>
<dbReference type="Gene3D" id="2.70.150.10">
    <property type="entry name" value="Calcium-transporting ATPase, cytoplasmic transduction domain A"/>
    <property type="match status" value="1"/>
</dbReference>
<dbReference type="NCBIfam" id="TIGR01494">
    <property type="entry name" value="ATPase_P-type"/>
    <property type="match status" value="1"/>
</dbReference>
<dbReference type="PROSITE" id="PS00154">
    <property type="entry name" value="ATPASE_E1_E2"/>
    <property type="match status" value="1"/>
</dbReference>
<dbReference type="Gene3D" id="3.40.50.1000">
    <property type="entry name" value="HAD superfamily/HAD-like"/>
    <property type="match status" value="1"/>
</dbReference>
<dbReference type="InterPro" id="IPR044492">
    <property type="entry name" value="P_typ_ATPase_HD_dom"/>
</dbReference>
<feature type="compositionally biased region" description="Low complexity" evidence="12">
    <location>
        <begin position="687"/>
        <end position="697"/>
    </location>
</feature>
<dbReference type="Gene3D" id="3.40.1110.10">
    <property type="entry name" value="Calcium-transporting ATPase, cytoplasmic domain N"/>
    <property type="match status" value="1"/>
</dbReference>
<dbReference type="PROSITE" id="PS50846">
    <property type="entry name" value="HMA_2"/>
    <property type="match status" value="1"/>
</dbReference>
<dbReference type="Pfam" id="PF00122">
    <property type="entry name" value="E1-E2_ATPase"/>
    <property type="match status" value="1"/>
</dbReference>
<keyword evidence="15" id="KW-1185">Reference proteome</keyword>
<evidence type="ECO:0000256" key="7">
    <source>
        <dbReference type="ARBA" id="ARBA00022840"/>
    </source>
</evidence>
<evidence type="ECO:0000313" key="14">
    <source>
        <dbReference type="EMBL" id="GLC60839.1"/>
    </source>
</evidence>
<dbReference type="SFLD" id="SFLDS00003">
    <property type="entry name" value="Haloacid_Dehalogenase"/>
    <property type="match status" value="1"/>
</dbReference>
<keyword evidence="8" id="KW-1278">Translocase</keyword>
<dbReference type="InterPro" id="IPR059000">
    <property type="entry name" value="ATPase_P-type_domA"/>
</dbReference>
<dbReference type="PANTHER" id="PTHR43520">
    <property type="entry name" value="ATP7, ISOFORM B"/>
    <property type="match status" value="1"/>
</dbReference>
<dbReference type="Gene3D" id="3.30.70.100">
    <property type="match status" value="1"/>
</dbReference>
<dbReference type="InterPro" id="IPR001757">
    <property type="entry name" value="P_typ_ATPase"/>
</dbReference>
<evidence type="ECO:0000256" key="1">
    <source>
        <dbReference type="ARBA" id="ARBA00004651"/>
    </source>
</evidence>
<keyword evidence="10 11" id="KW-0472">Membrane</keyword>
<dbReference type="GO" id="GO:0016887">
    <property type="term" value="F:ATP hydrolysis activity"/>
    <property type="evidence" value="ECO:0007669"/>
    <property type="project" value="InterPro"/>
</dbReference>
<dbReference type="SUPFAM" id="SSF81665">
    <property type="entry name" value="Calcium ATPase, transmembrane domain M"/>
    <property type="match status" value="1"/>
</dbReference>
<evidence type="ECO:0000256" key="8">
    <source>
        <dbReference type="ARBA" id="ARBA00022967"/>
    </source>
</evidence>
<dbReference type="SUPFAM" id="SSF55008">
    <property type="entry name" value="HMA, heavy metal-associated domain"/>
    <property type="match status" value="1"/>
</dbReference>
<feature type="domain" description="HMA" evidence="13">
    <location>
        <begin position="113"/>
        <end position="180"/>
    </location>
</feature>
<dbReference type="PROSITE" id="PS01229">
    <property type="entry name" value="COF_2"/>
    <property type="match status" value="1"/>
</dbReference>
<dbReference type="GO" id="GO:0005507">
    <property type="term" value="F:copper ion binding"/>
    <property type="evidence" value="ECO:0007669"/>
    <property type="project" value="TreeGrafter"/>
</dbReference>
<dbReference type="Proteomes" id="UP001165080">
    <property type="component" value="Unassembled WGS sequence"/>
</dbReference>
<dbReference type="InterPro" id="IPR036412">
    <property type="entry name" value="HAD-like_sf"/>
</dbReference>
<dbReference type="InterPro" id="IPR023214">
    <property type="entry name" value="HAD_sf"/>
</dbReference>
<gene>
    <name evidence="14" type="primary">PLEST008057</name>
    <name evidence="14" type="ORF">PLESTB_001681900</name>
</gene>
<dbReference type="InterPro" id="IPR023299">
    <property type="entry name" value="ATPase_P-typ_cyto_dom_N"/>
</dbReference>
<dbReference type="CDD" id="cd00371">
    <property type="entry name" value="HMA"/>
    <property type="match status" value="1"/>
</dbReference>
<dbReference type="InterPro" id="IPR017969">
    <property type="entry name" value="Heavy-metal-associated_CS"/>
</dbReference>
<feature type="region of interest" description="Disordered" evidence="12">
    <location>
        <begin position="687"/>
        <end position="709"/>
    </location>
</feature>
<dbReference type="SFLD" id="SFLDG00002">
    <property type="entry name" value="C1.7:_P-type_atpase_like"/>
    <property type="match status" value="1"/>
</dbReference>
<dbReference type="GO" id="GO:0043682">
    <property type="term" value="F:P-type divalent copper transporter activity"/>
    <property type="evidence" value="ECO:0007669"/>
    <property type="project" value="TreeGrafter"/>
</dbReference>
<keyword evidence="5 11" id="KW-0479">Metal-binding</keyword>
<comment type="similarity">
    <text evidence="2 11">Belongs to the cation transport ATPase (P-type) (TC 3.A.3) family. Type IB subfamily.</text>
</comment>
<keyword evidence="7 11" id="KW-0067">ATP-binding</keyword>
<keyword evidence="3" id="KW-1003">Cell membrane</keyword>
<dbReference type="InterPro" id="IPR006121">
    <property type="entry name" value="HMA_dom"/>
</dbReference>
<dbReference type="InterPro" id="IPR027256">
    <property type="entry name" value="P-typ_ATPase_IB"/>
</dbReference>
<organism evidence="14 15">
    <name type="scientific">Pleodorina starrii</name>
    <dbReference type="NCBI Taxonomy" id="330485"/>
    <lineage>
        <taxon>Eukaryota</taxon>
        <taxon>Viridiplantae</taxon>
        <taxon>Chlorophyta</taxon>
        <taxon>core chlorophytes</taxon>
        <taxon>Chlorophyceae</taxon>
        <taxon>CS clade</taxon>
        <taxon>Chlamydomonadales</taxon>
        <taxon>Volvocaceae</taxon>
        <taxon>Pleodorina</taxon>
    </lineage>
</organism>
<dbReference type="InterPro" id="IPR008250">
    <property type="entry name" value="ATPase_P-typ_transduc_dom_A_sf"/>
</dbReference>
<reference evidence="14 15" key="1">
    <citation type="journal article" date="2023" name="Commun. Biol.">
        <title>Reorganization of the ancestral sex-determining regions during the evolution of trioecy in Pleodorina starrii.</title>
        <authorList>
            <person name="Takahashi K."/>
            <person name="Suzuki S."/>
            <person name="Kawai-Toyooka H."/>
            <person name="Yamamoto K."/>
            <person name="Hamaji T."/>
            <person name="Ootsuki R."/>
            <person name="Yamaguchi H."/>
            <person name="Kawachi M."/>
            <person name="Higashiyama T."/>
            <person name="Nozaki H."/>
        </authorList>
    </citation>
    <scope>NUCLEOTIDE SEQUENCE [LARGE SCALE GENOMIC DNA]</scope>
    <source>
        <strain evidence="14 15">NIES-4479</strain>
    </source>
</reference>
<evidence type="ECO:0000256" key="6">
    <source>
        <dbReference type="ARBA" id="ARBA00022741"/>
    </source>
</evidence>
<dbReference type="Pfam" id="PF00403">
    <property type="entry name" value="HMA"/>
    <property type="match status" value="1"/>
</dbReference>
<dbReference type="PROSITE" id="PS01047">
    <property type="entry name" value="HMA_1"/>
    <property type="match status" value="1"/>
</dbReference>
<keyword evidence="4" id="KW-0812">Transmembrane</keyword>
<keyword evidence="9" id="KW-1133">Transmembrane helix</keyword>
<dbReference type="InterPro" id="IPR036163">
    <property type="entry name" value="HMA_dom_sf"/>
</dbReference>
<evidence type="ECO:0000256" key="10">
    <source>
        <dbReference type="ARBA" id="ARBA00023136"/>
    </source>
</evidence>
<dbReference type="InterPro" id="IPR018303">
    <property type="entry name" value="ATPase_P-typ_P_site"/>
</dbReference>
<dbReference type="PANTHER" id="PTHR43520:SF19">
    <property type="entry name" value="COPPER-TRANSPORTING ATPASE PAA2, CHLOROPLASTIC"/>
    <property type="match status" value="1"/>
</dbReference>
<evidence type="ECO:0000256" key="9">
    <source>
        <dbReference type="ARBA" id="ARBA00022989"/>
    </source>
</evidence>
<accession>A0A9W6F912</accession>
<dbReference type="InterPro" id="IPR023298">
    <property type="entry name" value="ATPase_P-typ_TM_dom_sf"/>
</dbReference>
<protein>
    <recommendedName>
        <fullName evidence="13">HMA domain-containing protein</fullName>
    </recommendedName>
</protein>
<evidence type="ECO:0000259" key="13">
    <source>
        <dbReference type="PROSITE" id="PS50846"/>
    </source>
</evidence>
<dbReference type="PRINTS" id="PR00119">
    <property type="entry name" value="CATATPASE"/>
</dbReference>
<name>A0A9W6F912_9CHLO</name>
<dbReference type="SUPFAM" id="SSF56784">
    <property type="entry name" value="HAD-like"/>
    <property type="match status" value="1"/>
</dbReference>
<evidence type="ECO:0000256" key="3">
    <source>
        <dbReference type="ARBA" id="ARBA00022475"/>
    </source>
</evidence>
<evidence type="ECO:0000256" key="12">
    <source>
        <dbReference type="SAM" id="MobiDB-lite"/>
    </source>
</evidence>
<dbReference type="GO" id="GO:0005886">
    <property type="term" value="C:plasma membrane"/>
    <property type="evidence" value="ECO:0007669"/>
    <property type="project" value="UniProtKB-SubCell"/>
</dbReference>
<dbReference type="AlphaFoldDB" id="A0A9W6F912"/>
<dbReference type="NCBIfam" id="TIGR01525">
    <property type="entry name" value="ATPase-IB_hvy"/>
    <property type="match status" value="1"/>
</dbReference>
<evidence type="ECO:0000256" key="2">
    <source>
        <dbReference type="ARBA" id="ARBA00006024"/>
    </source>
</evidence>
<dbReference type="SFLD" id="SFLDF00027">
    <property type="entry name" value="p-type_atpase"/>
    <property type="match status" value="1"/>
</dbReference>
<dbReference type="FunFam" id="2.70.150.10:FF:000020">
    <property type="entry name" value="Copper-exporting P-type ATPase A"/>
    <property type="match status" value="1"/>
</dbReference>
<comment type="caution">
    <text evidence="14">The sequence shown here is derived from an EMBL/GenBank/DDBJ whole genome shotgun (WGS) entry which is preliminary data.</text>
</comment>
<comment type="subcellular location">
    <subcellularLocation>
        <location evidence="1">Cell membrane</location>
        <topology evidence="1">Multi-pass membrane protein</topology>
    </subcellularLocation>
    <subcellularLocation>
        <location evidence="11">Membrane</location>
    </subcellularLocation>
</comment>
<dbReference type="GO" id="GO:0055070">
    <property type="term" value="P:copper ion homeostasis"/>
    <property type="evidence" value="ECO:0007669"/>
    <property type="project" value="TreeGrafter"/>
</dbReference>
<dbReference type="SUPFAM" id="SSF81653">
    <property type="entry name" value="Calcium ATPase, transduction domain A"/>
    <property type="match status" value="1"/>
</dbReference>
<evidence type="ECO:0000256" key="5">
    <source>
        <dbReference type="ARBA" id="ARBA00022723"/>
    </source>
</evidence>
<dbReference type="Pfam" id="PF00702">
    <property type="entry name" value="Hydrolase"/>
    <property type="match status" value="1"/>
</dbReference>